<dbReference type="OrthoDB" id="3332178at2759"/>
<sequence length="252" mass="28672">MPNKHWMTNEEYTWLHEQVAEGYAIAKQGGTLTKWRNDLITDFCSEFPTTRRTKKDTSLESEEELEQRMEHLDSHLRKWLANHSKNIVEGKGGNSSRASKPKPLTLKVADLGNNHAPSMRDLMQKDPKVQEHLVAIRREGFKDGKSIQTHINEELTEMLKDLETLRLWNGRAMTEKAEFHEKKKEKKAAQIVAAEIEGTSKLELEHSNDAFGPDGSILAPLVDVLQSPKVFLSEMFKSQLEDIFPSPAASRA</sequence>
<name>A0A4Z0A088_9AGAM</name>
<dbReference type="AlphaFoldDB" id="A0A4Z0A088"/>
<protein>
    <submittedName>
        <fullName evidence="2">Uncharacterized protein</fullName>
    </submittedName>
</protein>
<feature type="region of interest" description="Disordered" evidence="1">
    <location>
        <begin position="51"/>
        <end position="70"/>
    </location>
</feature>
<dbReference type="Proteomes" id="UP000298061">
    <property type="component" value="Unassembled WGS sequence"/>
</dbReference>
<evidence type="ECO:0000313" key="3">
    <source>
        <dbReference type="Proteomes" id="UP000298061"/>
    </source>
</evidence>
<keyword evidence="3" id="KW-1185">Reference proteome</keyword>
<reference evidence="2 3" key="1">
    <citation type="submission" date="2019-02" db="EMBL/GenBank/DDBJ databases">
        <title>Genome sequencing of the rare red list fungi Hericium alpestre (H. flagellum).</title>
        <authorList>
            <person name="Buettner E."/>
            <person name="Kellner H."/>
        </authorList>
    </citation>
    <scope>NUCLEOTIDE SEQUENCE [LARGE SCALE GENOMIC DNA]</scope>
    <source>
        <strain evidence="2 3">DSM 108284</strain>
    </source>
</reference>
<evidence type="ECO:0000256" key="1">
    <source>
        <dbReference type="SAM" id="MobiDB-lite"/>
    </source>
</evidence>
<gene>
    <name evidence="2" type="ORF">EWM64_g4138</name>
</gene>
<accession>A0A4Z0A088</accession>
<dbReference type="EMBL" id="SFCI01000426">
    <property type="protein sequence ID" value="TFY79874.1"/>
    <property type="molecule type" value="Genomic_DNA"/>
</dbReference>
<organism evidence="2 3">
    <name type="scientific">Hericium alpestre</name>
    <dbReference type="NCBI Taxonomy" id="135208"/>
    <lineage>
        <taxon>Eukaryota</taxon>
        <taxon>Fungi</taxon>
        <taxon>Dikarya</taxon>
        <taxon>Basidiomycota</taxon>
        <taxon>Agaricomycotina</taxon>
        <taxon>Agaricomycetes</taxon>
        <taxon>Russulales</taxon>
        <taxon>Hericiaceae</taxon>
        <taxon>Hericium</taxon>
    </lineage>
</organism>
<comment type="caution">
    <text evidence="2">The sequence shown here is derived from an EMBL/GenBank/DDBJ whole genome shotgun (WGS) entry which is preliminary data.</text>
</comment>
<proteinExistence type="predicted"/>
<evidence type="ECO:0000313" key="2">
    <source>
        <dbReference type="EMBL" id="TFY79874.1"/>
    </source>
</evidence>